<dbReference type="Gene3D" id="3.30.460.30">
    <property type="entry name" value="Glutamyl-tRNA reductase, N-terminal domain"/>
    <property type="match status" value="1"/>
</dbReference>
<dbReference type="EMBL" id="JAAZSR010000546">
    <property type="protein sequence ID" value="NKX52460.1"/>
    <property type="molecule type" value="Genomic_DNA"/>
</dbReference>
<organism evidence="2 3">
    <name type="scientific">Arthrobacter deserti</name>
    <dbReference type="NCBI Taxonomy" id="1742687"/>
    <lineage>
        <taxon>Bacteria</taxon>
        <taxon>Bacillati</taxon>
        <taxon>Actinomycetota</taxon>
        <taxon>Actinomycetes</taxon>
        <taxon>Micrococcales</taxon>
        <taxon>Micrococcaceae</taxon>
        <taxon>Arthrobacter</taxon>
    </lineage>
</organism>
<name>A0ABX1JW84_9MICC</name>
<dbReference type="InterPro" id="IPR015895">
    <property type="entry name" value="4pyrrol_synth_GluRdtase_N"/>
</dbReference>
<dbReference type="SUPFAM" id="SSF69742">
    <property type="entry name" value="Glutamyl tRNA-reductase catalytic, N-terminal domain"/>
    <property type="match status" value="1"/>
</dbReference>
<reference evidence="2 3" key="1">
    <citation type="submission" date="2020-04" db="EMBL/GenBank/DDBJ databases">
        <authorList>
            <person name="Liu S."/>
        </authorList>
    </citation>
    <scope>NUCLEOTIDE SEQUENCE [LARGE SCALE GENOMIC DNA]</scope>
    <source>
        <strain evidence="2 3">CGMCC 1.15091</strain>
    </source>
</reference>
<proteinExistence type="predicted"/>
<accession>A0ABX1JW84</accession>
<gene>
    <name evidence="2" type="ORF">HER39_18150</name>
</gene>
<feature type="non-terminal residue" evidence="2">
    <location>
        <position position="161"/>
    </location>
</feature>
<evidence type="ECO:0000259" key="1">
    <source>
        <dbReference type="Pfam" id="PF05201"/>
    </source>
</evidence>
<keyword evidence="3" id="KW-1185">Reference proteome</keyword>
<comment type="caution">
    <text evidence="2">The sequence shown here is derived from an EMBL/GenBank/DDBJ whole genome shotgun (WGS) entry which is preliminary data.</text>
</comment>
<dbReference type="Proteomes" id="UP000523795">
    <property type="component" value="Unassembled WGS sequence"/>
</dbReference>
<evidence type="ECO:0000313" key="3">
    <source>
        <dbReference type="Proteomes" id="UP000523795"/>
    </source>
</evidence>
<dbReference type="InterPro" id="IPR036343">
    <property type="entry name" value="GluRdtase_N_sf"/>
</dbReference>
<protein>
    <recommendedName>
        <fullName evidence="1">Glutamyl-tRNA reductase N-terminal domain-containing protein</fullName>
    </recommendedName>
</protein>
<dbReference type="Pfam" id="PF05201">
    <property type="entry name" value="GlutR_N"/>
    <property type="match status" value="1"/>
</dbReference>
<evidence type="ECO:0000313" key="2">
    <source>
        <dbReference type="EMBL" id="NKX52460.1"/>
    </source>
</evidence>
<sequence>MGGSKIFQRWPDNPLGRHRVRMAVREAGAGQLPCKEAVLSEYPDSAAPAPGCQERGPVLLALVATHRHTGLEVLARLRAEPSHIASSVGAAELRGTVVLASCNRFEIYCEVATARDTDAVFSALTAQVRERSGLLPPDALPSFVRYTGPAVAEHLFAVAAG</sequence>
<feature type="domain" description="Glutamyl-tRNA reductase N-terminal" evidence="1">
    <location>
        <begin position="64"/>
        <end position="161"/>
    </location>
</feature>